<proteinExistence type="predicted"/>
<evidence type="ECO:0000313" key="2">
    <source>
        <dbReference type="Proteomes" id="UP001501772"/>
    </source>
</evidence>
<organism evidence="1 2">
    <name type="scientific">Pedobacter jeongneungensis</name>
    <dbReference type="NCBI Taxonomy" id="947309"/>
    <lineage>
        <taxon>Bacteria</taxon>
        <taxon>Pseudomonadati</taxon>
        <taxon>Bacteroidota</taxon>
        <taxon>Sphingobacteriia</taxon>
        <taxon>Sphingobacteriales</taxon>
        <taxon>Sphingobacteriaceae</taxon>
        <taxon>Pedobacter</taxon>
    </lineage>
</organism>
<gene>
    <name evidence="1" type="ORF">GCM10022289_18420</name>
</gene>
<protein>
    <submittedName>
        <fullName evidence="1">Uncharacterized protein</fullName>
    </submittedName>
</protein>
<reference evidence="2" key="1">
    <citation type="journal article" date="2019" name="Int. J. Syst. Evol. Microbiol.">
        <title>The Global Catalogue of Microorganisms (GCM) 10K type strain sequencing project: providing services to taxonomists for standard genome sequencing and annotation.</title>
        <authorList>
            <consortium name="The Broad Institute Genomics Platform"/>
            <consortium name="The Broad Institute Genome Sequencing Center for Infectious Disease"/>
            <person name="Wu L."/>
            <person name="Ma J."/>
        </authorList>
    </citation>
    <scope>NUCLEOTIDE SEQUENCE [LARGE SCALE GENOMIC DNA]</scope>
    <source>
        <strain evidence="2">JCM 17626</strain>
    </source>
</reference>
<sequence>MEIVWFGVKTFYLKQIKGKHYKYLIDKIGRFFFQPVPDEAILCQSRLLYLEIIKRNSFKNDCIHIQERGIIFQDTAKIPKQ</sequence>
<accession>A0ABP8BCA7</accession>
<dbReference type="Proteomes" id="UP001501772">
    <property type="component" value="Unassembled WGS sequence"/>
</dbReference>
<comment type="caution">
    <text evidence="1">The sequence shown here is derived from an EMBL/GenBank/DDBJ whole genome shotgun (WGS) entry which is preliminary data.</text>
</comment>
<dbReference type="RefSeq" id="WP_344851172.1">
    <property type="nucleotide sequence ID" value="NZ_BAABBY010000004.1"/>
</dbReference>
<dbReference type="EMBL" id="BAABBY010000004">
    <property type="protein sequence ID" value="GAA4202919.1"/>
    <property type="molecule type" value="Genomic_DNA"/>
</dbReference>
<name>A0ABP8BCA7_9SPHI</name>
<evidence type="ECO:0000313" key="1">
    <source>
        <dbReference type="EMBL" id="GAA4202919.1"/>
    </source>
</evidence>
<keyword evidence="2" id="KW-1185">Reference proteome</keyword>